<sequence>MCEDVRKCVRYEIRKTSEHKDETLVMKQGNTPIHNVVTM</sequence>
<name>A0A9N8Z017_9GLOM</name>
<protein>
    <submittedName>
        <fullName evidence="1">839_t:CDS:1</fullName>
    </submittedName>
</protein>
<gene>
    <name evidence="1" type="ORF">CPELLU_LOCUS752</name>
</gene>
<evidence type="ECO:0000313" key="2">
    <source>
        <dbReference type="Proteomes" id="UP000789759"/>
    </source>
</evidence>
<dbReference type="EMBL" id="CAJVQA010000236">
    <property type="protein sequence ID" value="CAG8463917.1"/>
    <property type="molecule type" value="Genomic_DNA"/>
</dbReference>
<dbReference type="AlphaFoldDB" id="A0A9N8Z017"/>
<evidence type="ECO:0000313" key="1">
    <source>
        <dbReference type="EMBL" id="CAG8463917.1"/>
    </source>
</evidence>
<accession>A0A9N8Z017</accession>
<dbReference type="Proteomes" id="UP000789759">
    <property type="component" value="Unassembled WGS sequence"/>
</dbReference>
<keyword evidence="2" id="KW-1185">Reference proteome</keyword>
<reference evidence="1" key="1">
    <citation type="submission" date="2021-06" db="EMBL/GenBank/DDBJ databases">
        <authorList>
            <person name="Kallberg Y."/>
            <person name="Tangrot J."/>
            <person name="Rosling A."/>
        </authorList>
    </citation>
    <scope>NUCLEOTIDE SEQUENCE</scope>
    <source>
        <strain evidence="1">FL966</strain>
    </source>
</reference>
<proteinExistence type="predicted"/>
<comment type="caution">
    <text evidence="1">The sequence shown here is derived from an EMBL/GenBank/DDBJ whole genome shotgun (WGS) entry which is preliminary data.</text>
</comment>
<organism evidence="1 2">
    <name type="scientific">Cetraspora pellucida</name>
    <dbReference type="NCBI Taxonomy" id="1433469"/>
    <lineage>
        <taxon>Eukaryota</taxon>
        <taxon>Fungi</taxon>
        <taxon>Fungi incertae sedis</taxon>
        <taxon>Mucoromycota</taxon>
        <taxon>Glomeromycotina</taxon>
        <taxon>Glomeromycetes</taxon>
        <taxon>Diversisporales</taxon>
        <taxon>Gigasporaceae</taxon>
        <taxon>Cetraspora</taxon>
    </lineage>
</organism>